<keyword evidence="1" id="KW-1133">Transmembrane helix</keyword>
<reference evidence="3 4" key="1">
    <citation type="submission" date="2020-08" db="EMBL/GenBank/DDBJ databases">
        <title>Plant Genome Project.</title>
        <authorList>
            <person name="Zhang R.-G."/>
        </authorList>
    </citation>
    <scope>NUCLEOTIDE SEQUENCE [LARGE SCALE GENOMIC DNA]</scope>
    <source>
        <tissue evidence="3">Rhizome</tissue>
    </source>
</reference>
<feature type="chain" id="PRO_5035166935" description="Transmembrane protein" evidence="2">
    <location>
        <begin position="24"/>
        <end position="136"/>
    </location>
</feature>
<proteinExistence type="predicted"/>
<protein>
    <recommendedName>
        <fullName evidence="5">Transmembrane protein</fullName>
    </recommendedName>
</protein>
<evidence type="ECO:0000256" key="2">
    <source>
        <dbReference type="SAM" id="SignalP"/>
    </source>
</evidence>
<evidence type="ECO:0000313" key="4">
    <source>
        <dbReference type="Proteomes" id="UP000734854"/>
    </source>
</evidence>
<dbReference type="EMBL" id="JACMSC010000008">
    <property type="protein sequence ID" value="KAG6509958.1"/>
    <property type="molecule type" value="Genomic_DNA"/>
</dbReference>
<keyword evidence="1" id="KW-0472">Membrane</keyword>
<keyword evidence="1" id="KW-0812">Transmembrane</keyword>
<accession>A0A8J5GMD7</accession>
<comment type="caution">
    <text evidence="3">The sequence shown here is derived from an EMBL/GenBank/DDBJ whole genome shotgun (WGS) entry which is preliminary data.</text>
</comment>
<feature type="transmembrane region" description="Helical" evidence="1">
    <location>
        <begin position="91"/>
        <end position="112"/>
    </location>
</feature>
<organism evidence="3 4">
    <name type="scientific">Zingiber officinale</name>
    <name type="common">Ginger</name>
    <name type="synonym">Amomum zingiber</name>
    <dbReference type="NCBI Taxonomy" id="94328"/>
    <lineage>
        <taxon>Eukaryota</taxon>
        <taxon>Viridiplantae</taxon>
        <taxon>Streptophyta</taxon>
        <taxon>Embryophyta</taxon>
        <taxon>Tracheophyta</taxon>
        <taxon>Spermatophyta</taxon>
        <taxon>Magnoliopsida</taxon>
        <taxon>Liliopsida</taxon>
        <taxon>Zingiberales</taxon>
        <taxon>Zingiberaceae</taxon>
        <taxon>Zingiber</taxon>
    </lineage>
</organism>
<name>A0A8J5GMD7_ZINOF</name>
<dbReference type="AlphaFoldDB" id="A0A8J5GMD7"/>
<keyword evidence="4" id="KW-1185">Reference proteome</keyword>
<gene>
    <name evidence="3" type="ORF">ZIOFF_027966</name>
</gene>
<dbReference type="Proteomes" id="UP000734854">
    <property type="component" value="Unassembled WGS sequence"/>
</dbReference>
<evidence type="ECO:0000256" key="1">
    <source>
        <dbReference type="SAM" id="Phobius"/>
    </source>
</evidence>
<feature type="signal peptide" evidence="2">
    <location>
        <begin position="1"/>
        <end position="23"/>
    </location>
</feature>
<evidence type="ECO:0008006" key="5">
    <source>
        <dbReference type="Google" id="ProtNLM"/>
    </source>
</evidence>
<sequence length="136" mass="14796">MELQSLTFALFIPLLLFFELVLAVVDPFASSLLLSPSPTPTFAPLPAPPKNHALKIIPSPPPYTHRGNDGGQQQITRQTSSTGHLNLGEKVGLSFLAVAVGLQVVLGGLLVCTRIQLRRMERDDLLKTELLHPRSP</sequence>
<keyword evidence="2" id="KW-0732">Signal</keyword>
<evidence type="ECO:0000313" key="3">
    <source>
        <dbReference type="EMBL" id="KAG6509958.1"/>
    </source>
</evidence>